<proteinExistence type="predicted"/>
<dbReference type="AlphaFoldDB" id="A0A178EUH8"/>
<dbReference type="EMBL" id="LHPM01000018">
    <property type="protein sequence ID" value="OAL63721.1"/>
    <property type="molecule type" value="Genomic_DNA"/>
</dbReference>
<reference evidence="1 2" key="1">
    <citation type="submission" date="2016-05" db="EMBL/GenBank/DDBJ databases">
        <title>Genome sequencing of Trichophyton rubrum CMCC(F)T1i isolated from hair.</title>
        <authorList>
            <person name="Zhan P."/>
            <person name="Tao Y."/>
            <person name="Liu W."/>
        </authorList>
    </citation>
    <scope>NUCLEOTIDE SEQUENCE [LARGE SCALE GENOMIC DNA]</scope>
    <source>
        <strain evidence="2">CMCC(F)T1i</strain>
    </source>
</reference>
<sequence>MACEYLATFIMQHRCRHRVQVQALVQALVQVQVQKQNWAIARHGCSALARLELTHDSCFSASALLRLSAHGRTGV</sequence>
<evidence type="ECO:0000313" key="1">
    <source>
        <dbReference type="EMBL" id="OAL63721.1"/>
    </source>
</evidence>
<accession>A0A178EUH8</accession>
<evidence type="ECO:0000313" key="2">
    <source>
        <dbReference type="Proteomes" id="UP000243015"/>
    </source>
</evidence>
<gene>
    <name evidence="1" type="ORF">A7C99_6120</name>
</gene>
<protein>
    <submittedName>
        <fullName evidence="1">Uncharacterized protein</fullName>
    </submittedName>
</protein>
<organism evidence="1 2">
    <name type="scientific">Trichophyton rubrum</name>
    <name type="common">Athlete's foot fungus</name>
    <name type="synonym">Epidermophyton rubrum</name>
    <dbReference type="NCBI Taxonomy" id="5551"/>
    <lineage>
        <taxon>Eukaryota</taxon>
        <taxon>Fungi</taxon>
        <taxon>Dikarya</taxon>
        <taxon>Ascomycota</taxon>
        <taxon>Pezizomycotina</taxon>
        <taxon>Eurotiomycetes</taxon>
        <taxon>Eurotiomycetidae</taxon>
        <taxon>Onygenales</taxon>
        <taxon>Arthrodermataceae</taxon>
        <taxon>Trichophyton</taxon>
    </lineage>
</organism>
<name>A0A178EUH8_TRIRU</name>
<comment type="caution">
    <text evidence="1">The sequence shown here is derived from an EMBL/GenBank/DDBJ whole genome shotgun (WGS) entry which is preliminary data.</text>
</comment>
<dbReference type="Proteomes" id="UP000243015">
    <property type="component" value="Unassembled WGS sequence"/>
</dbReference>